<dbReference type="InterPro" id="IPR011989">
    <property type="entry name" value="ARM-like"/>
</dbReference>
<organism evidence="3 4">
    <name type="scientific">Hymenolepis diminuta</name>
    <name type="common">Rat tapeworm</name>
    <dbReference type="NCBI Taxonomy" id="6216"/>
    <lineage>
        <taxon>Eukaryota</taxon>
        <taxon>Metazoa</taxon>
        <taxon>Spiralia</taxon>
        <taxon>Lophotrochozoa</taxon>
        <taxon>Platyhelminthes</taxon>
        <taxon>Cestoda</taxon>
        <taxon>Eucestoda</taxon>
        <taxon>Cyclophyllidea</taxon>
        <taxon>Hymenolepididae</taxon>
        <taxon>Hymenolepis</taxon>
    </lineage>
</organism>
<accession>A0A564YLS0</accession>
<comment type="similarity">
    <text evidence="1">Belongs to the proteasome subunit S5B/HSM3 family.</text>
</comment>
<proteinExistence type="inferred from homology"/>
<dbReference type="Proteomes" id="UP000321570">
    <property type="component" value="Unassembled WGS sequence"/>
</dbReference>
<dbReference type="InterPro" id="IPR019538">
    <property type="entry name" value="PSMD5"/>
</dbReference>
<sequence>FVISRLTDGIKDSSAEDIEIPEDILLEISKIAITEEITTASSARSFLITFGEYHQNGVKILLNSDPMRGLFSSITSDEDIVRLSEIFAHIASRRLDTFKEMTDQKVFARLITIIKKNDPLLQLNVIAVLKMILSFPDGRAFLQLSGAVGLLFSDLQNLQSNPIHDMLLPGYLSFFSSLAEEEPIVFLGNPDYRQPLADCLARYLSSSDPIITTSVIEAVAQICITINGKKAFAEYLKSGGCLSPLFTKAAAVMKNASSDFLPRILIALSDIINLPVTHDNLVDLIPLCESTQEWFGQLSAPEPHIKALKRVWDLARQPFKEVRAASLKLLRAIATEPWGITMFADLPAFMEYLFNPTTEVGTAMDGSSLQPEKFRITEQCDRTQELWRDVAPAWRLFDDEMATRVKKCIEEGIWGVRRAEAVVAMDNE</sequence>
<dbReference type="SUPFAM" id="SSF48371">
    <property type="entry name" value="ARM repeat"/>
    <property type="match status" value="1"/>
</dbReference>
<dbReference type="GO" id="GO:0005829">
    <property type="term" value="C:cytosol"/>
    <property type="evidence" value="ECO:0007669"/>
    <property type="project" value="TreeGrafter"/>
</dbReference>
<dbReference type="GO" id="GO:0043248">
    <property type="term" value="P:proteasome assembly"/>
    <property type="evidence" value="ECO:0007669"/>
    <property type="project" value="InterPro"/>
</dbReference>
<dbReference type="AlphaFoldDB" id="A0A564YLS0"/>
<protein>
    <recommendedName>
        <fullName evidence="2">26S proteasome non-ATPase regulatory subunit 5</fullName>
    </recommendedName>
</protein>
<dbReference type="InterPro" id="IPR016024">
    <property type="entry name" value="ARM-type_fold"/>
</dbReference>
<name>A0A564YLS0_HYMDI</name>
<dbReference type="PANTHER" id="PTHR13554">
    <property type="entry name" value="26S PROTEASOME NON-ATPASE REGULATORY SUBUNIT 5-RELATED"/>
    <property type="match status" value="1"/>
</dbReference>
<dbReference type="EMBL" id="CABIJS010000244">
    <property type="protein sequence ID" value="VUZ47514.1"/>
    <property type="molecule type" value="Genomic_DNA"/>
</dbReference>
<feature type="non-terminal residue" evidence="3">
    <location>
        <position position="1"/>
    </location>
</feature>
<evidence type="ECO:0000313" key="4">
    <source>
        <dbReference type="Proteomes" id="UP000321570"/>
    </source>
</evidence>
<dbReference type="PANTHER" id="PTHR13554:SF10">
    <property type="entry name" value="26S PROTEASOME NON-ATPASE REGULATORY SUBUNIT 5"/>
    <property type="match status" value="1"/>
</dbReference>
<reference evidence="3 4" key="1">
    <citation type="submission" date="2019-07" db="EMBL/GenBank/DDBJ databases">
        <authorList>
            <person name="Jastrzebski P J."/>
            <person name="Paukszto L."/>
            <person name="Jastrzebski P J."/>
        </authorList>
    </citation>
    <scope>NUCLEOTIDE SEQUENCE [LARGE SCALE GENOMIC DNA]</scope>
    <source>
        <strain evidence="3 4">WMS-il1</strain>
    </source>
</reference>
<gene>
    <name evidence="3" type="ORF">WMSIL1_LOCUS7123</name>
</gene>
<evidence type="ECO:0000256" key="1">
    <source>
        <dbReference type="ARBA" id="ARBA00006823"/>
    </source>
</evidence>
<evidence type="ECO:0000256" key="2">
    <source>
        <dbReference type="ARBA" id="ARBA00014933"/>
    </source>
</evidence>
<evidence type="ECO:0000313" key="3">
    <source>
        <dbReference type="EMBL" id="VUZ47514.1"/>
    </source>
</evidence>
<dbReference type="Gene3D" id="1.25.10.10">
    <property type="entry name" value="Leucine-rich Repeat Variant"/>
    <property type="match status" value="1"/>
</dbReference>
<dbReference type="Pfam" id="PF10508">
    <property type="entry name" value="Proteasom_PSMB"/>
    <property type="match status" value="1"/>
</dbReference>
<keyword evidence="4" id="KW-1185">Reference proteome</keyword>